<comment type="caution">
    <text evidence="1">The sequence shown here is derived from an EMBL/GenBank/DDBJ whole genome shotgun (WGS) entry which is preliminary data.</text>
</comment>
<organism evidence="1 2">
    <name type="scientific">Trichothecium roseum</name>
    <dbReference type="NCBI Taxonomy" id="47278"/>
    <lineage>
        <taxon>Eukaryota</taxon>
        <taxon>Fungi</taxon>
        <taxon>Dikarya</taxon>
        <taxon>Ascomycota</taxon>
        <taxon>Pezizomycotina</taxon>
        <taxon>Sordariomycetes</taxon>
        <taxon>Hypocreomycetidae</taxon>
        <taxon>Hypocreales</taxon>
        <taxon>Hypocreales incertae sedis</taxon>
        <taxon>Trichothecium</taxon>
    </lineage>
</organism>
<protein>
    <submittedName>
        <fullName evidence="1">Uncharacterized protein</fullName>
    </submittedName>
</protein>
<evidence type="ECO:0000313" key="2">
    <source>
        <dbReference type="Proteomes" id="UP001163324"/>
    </source>
</evidence>
<evidence type="ECO:0000313" key="1">
    <source>
        <dbReference type="EMBL" id="KAI9904005.1"/>
    </source>
</evidence>
<dbReference type="Proteomes" id="UP001163324">
    <property type="component" value="Chromosome 1"/>
</dbReference>
<name>A0ACC0VDU5_9HYPO</name>
<gene>
    <name evidence="1" type="ORF">N3K66_000534</name>
</gene>
<proteinExistence type="predicted"/>
<keyword evidence="2" id="KW-1185">Reference proteome</keyword>
<accession>A0ACC0VDU5</accession>
<reference evidence="1" key="1">
    <citation type="submission" date="2022-10" db="EMBL/GenBank/DDBJ databases">
        <title>Complete Genome of Trichothecium roseum strain YXFP-22015, a Plant Pathogen Isolated from Citrus.</title>
        <authorList>
            <person name="Wang Y."/>
            <person name="Zhu L."/>
        </authorList>
    </citation>
    <scope>NUCLEOTIDE SEQUENCE</scope>
    <source>
        <strain evidence="1">YXFP-22015</strain>
    </source>
</reference>
<dbReference type="EMBL" id="CM047940">
    <property type="protein sequence ID" value="KAI9904005.1"/>
    <property type="molecule type" value="Genomic_DNA"/>
</dbReference>
<sequence>MATLDIPSLQAGTPKDQASLIRAYLADLPAADIPGATASLLDAVASGSIIAERVVQSWLGLTRSTGAVAAFLLDPLSNVSARRVAMKHLYIRLRDPRTEASMVQAVGGAQGLAELVTRLSEAEVTCLRDALVKSNNCRREDKQTPRGAMMTELHNILTDEDRSPDARHLGLRFALLAPACGDDALARLWFDRTCQAKPSFPGWSDTRDSKQIMVKLQGELCRHWPATCKERLTDIFSSPSFSFVPDGENQDERSEDENWTNIQELLERFLRQDLEFGLGLLAVVEKKRSIKEEADRQWIAYRLLDSLAWHAGKDSINENLHVKIWERILALLHKHPGLRLRPRREDFTKSARAERGILYFAIKSWERSMRDESSSGSRSDDQTILSRLLPFFNSDMLSRVEHANMLRLVTPHLRWTLFRTFCRQAPGYNFDIGDVATKGGKEASGTTDLKDRFSGENGNVFFALPPTHGLVLFERMLVAHGDYSFLLKTNDKKTRPVWTDIVYPDDYADGHRTRASLIQRWLQQEHTQTDSDAVTSLLDPEAVLRQLKEEQVPRRQKQAEQARDPDQRCWWAAAAVRLGVTIAGALGDMVLYRNMVLWTQRFLRDQPTIHELFAYKNPFDSDAKNILGVLPPSTRDFGAAMAIPSDIVERLRGADGAILELFRTSLLAIREPGFQSRTWTRTHEICGAVIRARLDRAHNLGWDDNKLWQEVLQPTLRLAVEAERILLQPSDDDFDAKGIGLLKEWQSPKPYTHLHLRFLDELAEARDAIWRERRRRDHPLLDALGDKKWPRGLPVQCLLPNGFFGRIDGMPYIKRRIEAALFCDPEFALSPVSLIKRDAETKAAVGGFVDDWHTALKLYLSGVNDPAERKNLLAKVVQHALGPLTGDRMGPTTGGAAARCFWREHFRCVTKIPSEMRELAPGIDDSMLPVFPEDLDLHEGTPVIWDPRPEAYRRNGSDSDSGSTQTNLPEPVNIALMLSNPTRYVMLGMSMPWPTADFGPSAYNDIYRAWSTLGTADLGRLSGASLDAFSAIALLTADLHLPKRYQPEDGAAVDPRLLAGDTTSTDTLRYPSLLLDDDFLRGYKKTAKTRGCSLASMLENLGPAVQPEALVLLTTANLRLVLRDQAEDGNIQRHVHSFIDTASYLRHGDKPDYAADILINFVKQVPDGSAYHRYLFHPGTLKHFSPRVLDKFFSSLADHIIDGLAGQAAASKEKKEDEDNDNEEGGKGANKGPRVKITTAKILPQLLQDGRIASTDFKFSMLERLLLTTRHIDVRAAATTSLVSAAAGHSSSPSTHRALAALRKHIVPIAAAMNERCPETEADWLAAEADPFKPLPEVSSGDDASRPMLNLLARGGCPGGSPGGSSSKAVLDIALEAFRASGENNRRWTLLFLKKHRLDEVVSPDSIPPVPTYPKAFVHALQLLDVREVSRQDWDMVTRYAKLMATTTRETTSTTTTRSKAEKAPMAAAVARVQENKKLMATDEARHFLDMYYLSSPFKALNFGGSWAIGLIPALRDASAQRGGSGSGSGTQKNEKEPSISIEEAVKFAYDFVNAFITSGQDRAFASAVNSIQTSLEAGGGGESSGGEEDPSNRLVRRLLRRVNELRTDEWQADPERQPPRLPDTLPLEVRAMGVPTAAQARSLPLMRYLASKLVAQLDRLADSQAPCHDDLDWIAAFYRRRPACLPLALLVGRPTLAAARRRPPTARDNLRVHLALRMLRNADYRGERRGKLLRAALAMMDGWERSPVEHYRKQVFATANKQFQIDTRNRIKRLDAEVKCDGWPEPDDDRAWEEEDSRKRRTLKDLFKPYKVTR</sequence>